<accession>A0A1B6DRV8</accession>
<feature type="domain" description="G-protein coupled receptors family 2 profile 1" evidence="1">
    <location>
        <begin position="55"/>
        <end position="114"/>
    </location>
</feature>
<dbReference type="EMBL" id="GEDC01008881">
    <property type="protein sequence ID" value="JAS28417.1"/>
    <property type="molecule type" value="Transcribed_RNA"/>
</dbReference>
<dbReference type="InterPro" id="IPR051587">
    <property type="entry name" value="Adhesion_GPCR"/>
</dbReference>
<sequence>PKQEYWEDLFPSGSILTVNGIQKSTTYTCHLHGNVASASKSVRVEMLNRSIVPWCPTDLTGIGGVGWTRAGPGVVAKVECPARYSGVATRLCLLVDQGLARWQTPDFSECVSDQLRTISTDFRK</sequence>
<gene>
    <name evidence="2" type="ORF">g.44418</name>
</gene>
<evidence type="ECO:0000313" key="2">
    <source>
        <dbReference type="EMBL" id="JAS28417.1"/>
    </source>
</evidence>
<proteinExistence type="predicted"/>
<organism evidence="2">
    <name type="scientific">Clastoptera arizonana</name>
    <name type="common">Arizona spittle bug</name>
    <dbReference type="NCBI Taxonomy" id="38151"/>
    <lineage>
        <taxon>Eukaryota</taxon>
        <taxon>Metazoa</taxon>
        <taxon>Ecdysozoa</taxon>
        <taxon>Arthropoda</taxon>
        <taxon>Hexapoda</taxon>
        <taxon>Insecta</taxon>
        <taxon>Pterygota</taxon>
        <taxon>Neoptera</taxon>
        <taxon>Paraneoptera</taxon>
        <taxon>Hemiptera</taxon>
        <taxon>Auchenorrhyncha</taxon>
        <taxon>Cercopoidea</taxon>
        <taxon>Clastopteridae</taxon>
        <taxon>Clastoptera</taxon>
    </lineage>
</organism>
<protein>
    <recommendedName>
        <fullName evidence="1">G-protein coupled receptors family 2 profile 1 domain-containing protein</fullName>
    </recommendedName>
</protein>
<evidence type="ECO:0000259" key="1">
    <source>
        <dbReference type="PROSITE" id="PS50227"/>
    </source>
</evidence>
<dbReference type="GO" id="GO:0016020">
    <property type="term" value="C:membrane"/>
    <property type="evidence" value="ECO:0007669"/>
    <property type="project" value="InterPro"/>
</dbReference>
<dbReference type="PROSITE" id="PS50227">
    <property type="entry name" value="G_PROTEIN_RECEP_F2_3"/>
    <property type="match status" value="1"/>
</dbReference>
<reference evidence="2" key="1">
    <citation type="submission" date="2015-12" db="EMBL/GenBank/DDBJ databases">
        <title>De novo transcriptome assembly of four potential Pierce s Disease insect vectors from Arizona vineyards.</title>
        <authorList>
            <person name="Tassone E.E."/>
        </authorList>
    </citation>
    <scope>NUCLEOTIDE SEQUENCE</scope>
</reference>
<dbReference type="AlphaFoldDB" id="A0A1B6DRV8"/>
<dbReference type="PANTHER" id="PTHR45813">
    <property type="entry name" value="IG-LIKE DOMAIN-CONTAINING PROTEIN"/>
    <property type="match status" value="1"/>
</dbReference>
<dbReference type="PANTHER" id="PTHR45813:SF8">
    <property type="entry name" value="IG-LIKE DOMAIN-CONTAINING PROTEIN"/>
    <property type="match status" value="1"/>
</dbReference>
<dbReference type="GO" id="GO:0004930">
    <property type="term" value="F:G protein-coupled receptor activity"/>
    <property type="evidence" value="ECO:0007669"/>
    <property type="project" value="InterPro"/>
</dbReference>
<dbReference type="GO" id="GO:0007189">
    <property type="term" value="P:adenylate cyclase-activating G protein-coupled receptor signaling pathway"/>
    <property type="evidence" value="ECO:0007669"/>
    <property type="project" value="TreeGrafter"/>
</dbReference>
<dbReference type="Gene3D" id="4.10.1240.10">
    <property type="entry name" value="GPCR, family 2, extracellular hormone receptor domain"/>
    <property type="match status" value="1"/>
</dbReference>
<dbReference type="InterPro" id="IPR001879">
    <property type="entry name" value="GPCR_2_extracellular_dom"/>
</dbReference>
<feature type="non-terminal residue" evidence="2">
    <location>
        <position position="124"/>
    </location>
</feature>
<feature type="non-terminal residue" evidence="2">
    <location>
        <position position="1"/>
    </location>
</feature>
<name>A0A1B6DRV8_9HEMI</name>
<dbReference type="SMART" id="SM00008">
    <property type="entry name" value="HormR"/>
    <property type="match status" value="1"/>
</dbReference>
<dbReference type="InterPro" id="IPR036445">
    <property type="entry name" value="GPCR_2_extracell_dom_sf"/>
</dbReference>